<keyword evidence="3" id="KW-0732">Signal</keyword>
<evidence type="ECO:0000313" key="8">
    <source>
        <dbReference type="Proteomes" id="UP001374584"/>
    </source>
</evidence>
<comment type="caution">
    <text evidence="7">The sequence shown here is derived from an EMBL/GenBank/DDBJ whole genome shotgun (WGS) entry which is preliminary data.</text>
</comment>
<comment type="caution">
    <text evidence="4">Lacks conserved residue(s) required for the propagation of feature annotation.</text>
</comment>
<dbReference type="InterPro" id="IPR036852">
    <property type="entry name" value="Peptidase_S8/S53_dom_sf"/>
</dbReference>
<dbReference type="GO" id="GO:0005576">
    <property type="term" value="C:extracellular region"/>
    <property type="evidence" value="ECO:0007669"/>
    <property type="project" value="UniProtKB-SubCell"/>
</dbReference>
<organism evidence="7 8">
    <name type="scientific">Phaseolus coccineus</name>
    <name type="common">Scarlet runner bean</name>
    <name type="synonym">Phaseolus multiflorus</name>
    <dbReference type="NCBI Taxonomy" id="3886"/>
    <lineage>
        <taxon>Eukaryota</taxon>
        <taxon>Viridiplantae</taxon>
        <taxon>Streptophyta</taxon>
        <taxon>Embryophyta</taxon>
        <taxon>Tracheophyta</taxon>
        <taxon>Spermatophyta</taxon>
        <taxon>Magnoliopsida</taxon>
        <taxon>eudicotyledons</taxon>
        <taxon>Gunneridae</taxon>
        <taxon>Pentapetalae</taxon>
        <taxon>rosids</taxon>
        <taxon>fabids</taxon>
        <taxon>Fabales</taxon>
        <taxon>Fabaceae</taxon>
        <taxon>Papilionoideae</taxon>
        <taxon>50 kb inversion clade</taxon>
        <taxon>NPAAA clade</taxon>
        <taxon>indigoferoid/millettioid clade</taxon>
        <taxon>Phaseoleae</taxon>
        <taxon>Phaseolus</taxon>
    </lineage>
</organism>
<dbReference type="AlphaFoldDB" id="A0AAN9NHL7"/>
<dbReference type="GO" id="GO:0006508">
    <property type="term" value="P:proteolysis"/>
    <property type="evidence" value="ECO:0007669"/>
    <property type="project" value="InterPro"/>
</dbReference>
<dbReference type="InterPro" id="IPR000209">
    <property type="entry name" value="Peptidase_S8/S53_dom"/>
</dbReference>
<protein>
    <recommendedName>
        <fullName evidence="6">Peptidase S8/S53 domain-containing protein</fullName>
    </recommendedName>
</protein>
<gene>
    <name evidence="7" type="ORF">VNO80_06493</name>
</gene>
<dbReference type="SUPFAM" id="SSF52743">
    <property type="entry name" value="Subtilisin-like"/>
    <property type="match status" value="1"/>
</dbReference>
<feature type="region of interest" description="Disordered" evidence="5">
    <location>
        <begin position="1"/>
        <end position="23"/>
    </location>
</feature>
<evidence type="ECO:0000259" key="6">
    <source>
        <dbReference type="Pfam" id="PF00082"/>
    </source>
</evidence>
<dbReference type="GO" id="GO:0004252">
    <property type="term" value="F:serine-type endopeptidase activity"/>
    <property type="evidence" value="ECO:0007669"/>
    <property type="project" value="InterPro"/>
</dbReference>
<sequence length="164" mass="17735">MRHSVDHLATAVDQAEPGAAEQDDSENFALMSGTIMVAPHVAGLVALIKQKFPNFIPAAIGSVLSTSASLYDNNGRSILAQRSNPTVDLNLSLATPFDMGSGFVNATTTVNPGLLFDSIFHSIFMDSTPPSSKRIKTRAVRRGGRLEAWFSGEDEKIEKSWKKK</sequence>
<keyword evidence="8" id="KW-1185">Reference proteome</keyword>
<dbReference type="PROSITE" id="PS51892">
    <property type="entry name" value="SUBTILASE"/>
    <property type="match status" value="1"/>
</dbReference>
<dbReference type="Pfam" id="PF00082">
    <property type="entry name" value="Peptidase_S8"/>
    <property type="match status" value="1"/>
</dbReference>
<dbReference type="InterPro" id="IPR045051">
    <property type="entry name" value="SBT"/>
</dbReference>
<name>A0AAN9NHL7_PHACN</name>
<dbReference type="EMBL" id="JAYMYR010000003">
    <property type="protein sequence ID" value="KAK7373096.1"/>
    <property type="molecule type" value="Genomic_DNA"/>
</dbReference>
<evidence type="ECO:0000256" key="2">
    <source>
        <dbReference type="ARBA" id="ARBA00011073"/>
    </source>
</evidence>
<accession>A0AAN9NHL7</accession>
<evidence type="ECO:0000256" key="1">
    <source>
        <dbReference type="ARBA" id="ARBA00004613"/>
    </source>
</evidence>
<dbReference type="Gene3D" id="3.40.50.200">
    <property type="entry name" value="Peptidase S8/S53 domain"/>
    <property type="match status" value="1"/>
</dbReference>
<reference evidence="7 8" key="1">
    <citation type="submission" date="2024-01" db="EMBL/GenBank/DDBJ databases">
        <title>The genomes of 5 underutilized Papilionoideae crops provide insights into root nodulation and disease resistanc.</title>
        <authorList>
            <person name="Jiang F."/>
        </authorList>
    </citation>
    <scope>NUCLEOTIDE SEQUENCE [LARGE SCALE GENOMIC DNA]</scope>
    <source>
        <strain evidence="7">JINMINGXINNONG_FW02</strain>
        <tissue evidence="7">Leaves</tissue>
    </source>
</reference>
<evidence type="ECO:0000256" key="5">
    <source>
        <dbReference type="SAM" id="MobiDB-lite"/>
    </source>
</evidence>
<proteinExistence type="inferred from homology"/>
<dbReference type="Proteomes" id="UP001374584">
    <property type="component" value="Unassembled WGS sequence"/>
</dbReference>
<feature type="domain" description="Peptidase S8/S53" evidence="6">
    <location>
        <begin position="25"/>
        <end position="72"/>
    </location>
</feature>
<evidence type="ECO:0000313" key="7">
    <source>
        <dbReference type="EMBL" id="KAK7373096.1"/>
    </source>
</evidence>
<dbReference type="PANTHER" id="PTHR10795">
    <property type="entry name" value="PROPROTEIN CONVERTASE SUBTILISIN/KEXIN"/>
    <property type="match status" value="1"/>
</dbReference>
<comment type="similarity">
    <text evidence="2 4">Belongs to the peptidase S8 family.</text>
</comment>
<comment type="subcellular location">
    <subcellularLocation>
        <location evidence="1">Secreted</location>
    </subcellularLocation>
</comment>
<evidence type="ECO:0000256" key="3">
    <source>
        <dbReference type="ARBA" id="ARBA00022729"/>
    </source>
</evidence>
<evidence type="ECO:0000256" key="4">
    <source>
        <dbReference type="PROSITE-ProRule" id="PRU01240"/>
    </source>
</evidence>